<dbReference type="EMBL" id="JAYDYW010000004">
    <property type="protein sequence ID" value="MEE1672619.1"/>
    <property type="molecule type" value="Genomic_DNA"/>
</dbReference>
<dbReference type="Proteomes" id="UP001310248">
    <property type="component" value="Unassembled WGS sequence"/>
</dbReference>
<evidence type="ECO:0000313" key="2">
    <source>
        <dbReference type="EMBL" id="MEE1672619.1"/>
    </source>
</evidence>
<keyword evidence="3" id="KW-1185">Reference proteome</keyword>
<organism evidence="2 3">
    <name type="scientific">Agarivorans aestuarii</name>
    <dbReference type="NCBI Taxonomy" id="1563703"/>
    <lineage>
        <taxon>Bacteria</taxon>
        <taxon>Pseudomonadati</taxon>
        <taxon>Pseudomonadota</taxon>
        <taxon>Gammaproteobacteria</taxon>
        <taxon>Alteromonadales</taxon>
        <taxon>Alteromonadaceae</taxon>
        <taxon>Agarivorans</taxon>
    </lineage>
</organism>
<sequence>MVYVKRTLTAALLLSSTYAVAADAPAAPTLSPNDLFAAISAGTPISTSNLLVSAGLPDFVPSLPGNGGGAGGGGLTASPN</sequence>
<keyword evidence="1" id="KW-0732">Signal</keyword>
<name>A0ABU7G0Z7_9ALTE</name>
<evidence type="ECO:0000256" key="1">
    <source>
        <dbReference type="SAM" id="SignalP"/>
    </source>
</evidence>
<evidence type="ECO:0008006" key="4">
    <source>
        <dbReference type="Google" id="ProtNLM"/>
    </source>
</evidence>
<dbReference type="RefSeq" id="WP_163131286.1">
    <property type="nucleotide sequence ID" value="NZ_JAYDYW010000004.1"/>
</dbReference>
<reference evidence="3" key="1">
    <citation type="submission" date="2023-07" db="EMBL/GenBank/DDBJ databases">
        <title>Draft genome sequence of Agarivorans aestuarii strain ZMCS4, a CAZymes producing bacteria isolated from the marine brown algae Clodostephus spongiosus.</title>
        <authorList>
            <person name="Lorente B."/>
            <person name="Cabral C."/>
            <person name="Frias J."/>
            <person name="Faria J."/>
            <person name="Toubarro D."/>
        </authorList>
    </citation>
    <scope>NUCLEOTIDE SEQUENCE [LARGE SCALE GENOMIC DNA]</scope>
    <source>
        <strain evidence="3">ZMCS4</strain>
    </source>
</reference>
<protein>
    <recommendedName>
        <fullName evidence="4">Secreted protein</fullName>
    </recommendedName>
</protein>
<gene>
    <name evidence="2" type="ORF">SNR37_002022</name>
</gene>
<proteinExistence type="predicted"/>
<feature type="chain" id="PRO_5046669363" description="Secreted protein" evidence="1">
    <location>
        <begin position="22"/>
        <end position="80"/>
    </location>
</feature>
<feature type="signal peptide" evidence="1">
    <location>
        <begin position="1"/>
        <end position="21"/>
    </location>
</feature>
<evidence type="ECO:0000313" key="3">
    <source>
        <dbReference type="Proteomes" id="UP001310248"/>
    </source>
</evidence>
<comment type="caution">
    <text evidence="2">The sequence shown here is derived from an EMBL/GenBank/DDBJ whole genome shotgun (WGS) entry which is preliminary data.</text>
</comment>
<accession>A0ABU7G0Z7</accession>